<dbReference type="Proteomes" id="UP000551878">
    <property type="component" value="Unassembled WGS sequence"/>
</dbReference>
<dbReference type="AlphaFoldDB" id="A0A840QPE0"/>
<keyword evidence="3" id="KW-1185">Reference proteome</keyword>
<evidence type="ECO:0000313" key="2">
    <source>
        <dbReference type="EMBL" id="MBB5173208.1"/>
    </source>
</evidence>
<dbReference type="Pfam" id="PF12670">
    <property type="entry name" value="DUF3792"/>
    <property type="match status" value="1"/>
</dbReference>
<organism evidence="2 3">
    <name type="scientific">Texcoconibacillus texcoconensis</name>
    <dbReference type="NCBI Taxonomy" id="1095777"/>
    <lineage>
        <taxon>Bacteria</taxon>
        <taxon>Bacillati</taxon>
        <taxon>Bacillota</taxon>
        <taxon>Bacilli</taxon>
        <taxon>Bacillales</taxon>
        <taxon>Bacillaceae</taxon>
        <taxon>Texcoconibacillus</taxon>
    </lineage>
</organism>
<dbReference type="EMBL" id="JACHHB010000005">
    <property type="protein sequence ID" value="MBB5173208.1"/>
    <property type="molecule type" value="Genomic_DNA"/>
</dbReference>
<gene>
    <name evidence="2" type="ORF">HNQ41_001377</name>
</gene>
<feature type="transmembrane region" description="Helical" evidence="1">
    <location>
        <begin position="44"/>
        <end position="64"/>
    </location>
</feature>
<evidence type="ECO:0000256" key="1">
    <source>
        <dbReference type="SAM" id="Phobius"/>
    </source>
</evidence>
<reference evidence="2 3" key="1">
    <citation type="submission" date="2020-08" db="EMBL/GenBank/DDBJ databases">
        <title>Genomic Encyclopedia of Type Strains, Phase IV (KMG-IV): sequencing the most valuable type-strain genomes for metagenomic binning, comparative biology and taxonomic classification.</title>
        <authorList>
            <person name="Goeker M."/>
        </authorList>
    </citation>
    <scope>NUCLEOTIDE SEQUENCE [LARGE SCALE GENOMIC DNA]</scope>
    <source>
        <strain evidence="2 3">DSM 24696</strain>
    </source>
</reference>
<feature type="transmembrane region" description="Helical" evidence="1">
    <location>
        <begin position="70"/>
        <end position="92"/>
    </location>
</feature>
<proteinExistence type="predicted"/>
<keyword evidence="1" id="KW-0472">Membrane</keyword>
<keyword evidence="1" id="KW-1133">Transmembrane helix</keyword>
<name>A0A840QPE0_9BACI</name>
<feature type="transmembrane region" description="Helical" evidence="1">
    <location>
        <begin position="104"/>
        <end position="122"/>
    </location>
</feature>
<evidence type="ECO:0000313" key="3">
    <source>
        <dbReference type="Proteomes" id="UP000551878"/>
    </source>
</evidence>
<dbReference type="RefSeq" id="WP_184663664.1">
    <property type="nucleotide sequence ID" value="NZ_JACHHB010000005.1"/>
</dbReference>
<dbReference type="NCBIfam" id="TIGR04086">
    <property type="entry name" value="TIGR04086_membr"/>
    <property type="match status" value="1"/>
</dbReference>
<feature type="transmembrane region" description="Helical" evidence="1">
    <location>
        <begin position="6"/>
        <end position="32"/>
    </location>
</feature>
<accession>A0A840QPE0</accession>
<dbReference type="InterPro" id="IPR023804">
    <property type="entry name" value="DUF3792_TM"/>
</dbReference>
<protein>
    <submittedName>
        <fullName evidence="2">Putative membrane protein (TIGR04086 family)</fullName>
    </submittedName>
</protein>
<sequence length="126" mass="13501">MVERSFGLAISRGLLVCFVFILLTSFIASLVLRFTSMTETSIGWVLTVFSFIALFAGGLIAGGLSGQKGWLAGGATALLFTFIIYLMTTLGYDQNFTVQEWLRHGGYLASSVVGGVLGVNIFNSQS</sequence>
<comment type="caution">
    <text evidence="2">The sequence shown here is derived from an EMBL/GenBank/DDBJ whole genome shotgun (WGS) entry which is preliminary data.</text>
</comment>
<keyword evidence="1" id="KW-0812">Transmembrane</keyword>